<proteinExistence type="predicted"/>
<gene>
    <name evidence="1" type="ORF">BDP81DRAFT_421933</name>
</gene>
<name>A0AAJ0EKE5_9PEZI</name>
<evidence type="ECO:0000313" key="1">
    <source>
        <dbReference type="EMBL" id="KAK1639835.1"/>
    </source>
</evidence>
<reference evidence="1" key="1">
    <citation type="submission" date="2021-06" db="EMBL/GenBank/DDBJ databases">
        <title>Comparative genomics, transcriptomics and evolutionary studies reveal genomic signatures of adaptation to plant cell wall in hemibiotrophic fungi.</title>
        <authorList>
            <consortium name="DOE Joint Genome Institute"/>
            <person name="Baroncelli R."/>
            <person name="Diaz J.F."/>
            <person name="Benocci T."/>
            <person name="Peng M."/>
            <person name="Battaglia E."/>
            <person name="Haridas S."/>
            <person name="Andreopoulos W."/>
            <person name="Labutti K."/>
            <person name="Pangilinan J."/>
            <person name="Floch G.L."/>
            <person name="Makela M.R."/>
            <person name="Henrissat B."/>
            <person name="Grigoriev I.V."/>
            <person name="Crouch J.A."/>
            <person name="De Vries R.P."/>
            <person name="Sukno S.A."/>
            <person name="Thon M.R."/>
        </authorList>
    </citation>
    <scope>NUCLEOTIDE SEQUENCE</scope>
    <source>
        <strain evidence="1">CBS 102054</strain>
    </source>
</reference>
<dbReference type="RefSeq" id="XP_060448442.1">
    <property type="nucleotide sequence ID" value="XM_060589946.1"/>
</dbReference>
<dbReference type="Proteomes" id="UP001243989">
    <property type="component" value="Unassembled WGS sequence"/>
</dbReference>
<organism evidence="1 2">
    <name type="scientific">Colletotrichum phormii</name>
    <dbReference type="NCBI Taxonomy" id="359342"/>
    <lineage>
        <taxon>Eukaryota</taxon>
        <taxon>Fungi</taxon>
        <taxon>Dikarya</taxon>
        <taxon>Ascomycota</taxon>
        <taxon>Pezizomycotina</taxon>
        <taxon>Sordariomycetes</taxon>
        <taxon>Hypocreomycetidae</taxon>
        <taxon>Glomerellales</taxon>
        <taxon>Glomerellaceae</taxon>
        <taxon>Colletotrichum</taxon>
        <taxon>Colletotrichum acutatum species complex</taxon>
    </lineage>
</organism>
<dbReference type="GeneID" id="85474808"/>
<accession>A0AAJ0EKE5</accession>
<dbReference type="AlphaFoldDB" id="A0AAJ0EKE5"/>
<comment type="caution">
    <text evidence="1">The sequence shown here is derived from an EMBL/GenBank/DDBJ whole genome shotgun (WGS) entry which is preliminary data.</text>
</comment>
<sequence length="83" mass="9750">MEAWFNKLLCGWPIRVAYLVGLHTHPQARILVLWSSVTCCHRLATCEYPRLPAGKRDKIEEIVWRIPDDGRERTIKLFIMSKD</sequence>
<protein>
    <submittedName>
        <fullName evidence="1">Uncharacterized protein</fullName>
    </submittedName>
</protein>
<dbReference type="EMBL" id="JAHMHQ010000005">
    <property type="protein sequence ID" value="KAK1639835.1"/>
    <property type="molecule type" value="Genomic_DNA"/>
</dbReference>
<keyword evidence="2" id="KW-1185">Reference proteome</keyword>
<evidence type="ECO:0000313" key="2">
    <source>
        <dbReference type="Proteomes" id="UP001243989"/>
    </source>
</evidence>